<evidence type="ECO:0000259" key="1">
    <source>
        <dbReference type="PROSITE" id="PS51787"/>
    </source>
</evidence>
<accession>A0ABT9NUI7</accession>
<dbReference type="RefSeq" id="WP_181642236.1">
    <property type="nucleotide sequence ID" value="NZ_CCXJ01000595.1"/>
</dbReference>
<name>A0ABT9NUI7_9ACTN</name>
<keyword evidence="3" id="KW-1185">Reference proteome</keyword>
<dbReference type="Gene3D" id="2.30.130.40">
    <property type="entry name" value="LON domain-like"/>
    <property type="match status" value="1"/>
</dbReference>
<sequence length="247" mass="26832">MDDAHDPARPEPDEPDADAVRRLPLFPLGTVVFPGTTAPLHVFEERYRALVTDLAALPGPERVFGTVAIREGYEVGDHGTQSLHVIGSLLQLTEVEEHPDGTYDVLAVARQRIRVHGLVDDPAPYPVAIATLLEDHVPAPASERAAAETAARAGAEARFDDYRTALGELGGAVVIDGTLPQEALWYSYALAAACPLPLSERQELLEADDTTTRLHLLHHALREELRAMRAIPSVPATDVARTRWSPN</sequence>
<dbReference type="PANTHER" id="PTHR46732:SF8">
    <property type="entry name" value="ATP-DEPENDENT PROTEASE LA (LON) DOMAIN PROTEIN"/>
    <property type="match status" value="1"/>
</dbReference>
<dbReference type="SUPFAM" id="SSF88697">
    <property type="entry name" value="PUA domain-like"/>
    <property type="match status" value="1"/>
</dbReference>
<dbReference type="Gene3D" id="1.20.58.1480">
    <property type="match status" value="1"/>
</dbReference>
<evidence type="ECO:0000313" key="3">
    <source>
        <dbReference type="Proteomes" id="UP001240447"/>
    </source>
</evidence>
<dbReference type="PROSITE" id="PS51787">
    <property type="entry name" value="LON_N"/>
    <property type="match status" value="1"/>
</dbReference>
<protein>
    <submittedName>
        <fullName evidence="2">Lon protease-like protein</fullName>
    </submittedName>
</protein>
<gene>
    <name evidence="2" type="ORF">J2S59_003299</name>
</gene>
<dbReference type="InterPro" id="IPR015947">
    <property type="entry name" value="PUA-like_sf"/>
</dbReference>
<organism evidence="2 3">
    <name type="scientific">Nocardioides massiliensis</name>
    <dbReference type="NCBI Taxonomy" id="1325935"/>
    <lineage>
        <taxon>Bacteria</taxon>
        <taxon>Bacillati</taxon>
        <taxon>Actinomycetota</taxon>
        <taxon>Actinomycetes</taxon>
        <taxon>Propionibacteriales</taxon>
        <taxon>Nocardioidaceae</taxon>
        <taxon>Nocardioides</taxon>
    </lineage>
</organism>
<dbReference type="InterPro" id="IPR046336">
    <property type="entry name" value="Lon_prtase_N_sf"/>
</dbReference>
<dbReference type="SMART" id="SM00464">
    <property type="entry name" value="LON"/>
    <property type="match status" value="1"/>
</dbReference>
<feature type="domain" description="Lon N-terminal" evidence="1">
    <location>
        <begin position="20"/>
        <end position="225"/>
    </location>
</feature>
<proteinExistence type="predicted"/>
<evidence type="ECO:0000313" key="2">
    <source>
        <dbReference type="EMBL" id="MDP9823490.1"/>
    </source>
</evidence>
<comment type="caution">
    <text evidence="2">The sequence shown here is derived from an EMBL/GenBank/DDBJ whole genome shotgun (WGS) entry which is preliminary data.</text>
</comment>
<dbReference type="Proteomes" id="UP001240447">
    <property type="component" value="Unassembled WGS sequence"/>
</dbReference>
<dbReference type="PANTHER" id="PTHR46732">
    <property type="entry name" value="ATP-DEPENDENT PROTEASE LA (LON) DOMAIN PROTEIN"/>
    <property type="match status" value="1"/>
</dbReference>
<dbReference type="Pfam" id="PF02190">
    <property type="entry name" value="LON_substr_bdg"/>
    <property type="match status" value="1"/>
</dbReference>
<dbReference type="InterPro" id="IPR003111">
    <property type="entry name" value="Lon_prtase_N"/>
</dbReference>
<dbReference type="EMBL" id="JAUSQM010000001">
    <property type="protein sequence ID" value="MDP9823490.1"/>
    <property type="molecule type" value="Genomic_DNA"/>
</dbReference>
<reference evidence="2 3" key="1">
    <citation type="submission" date="2023-07" db="EMBL/GenBank/DDBJ databases">
        <title>Sequencing the genomes of 1000 actinobacteria strains.</title>
        <authorList>
            <person name="Klenk H.-P."/>
        </authorList>
    </citation>
    <scope>NUCLEOTIDE SEQUENCE [LARGE SCALE GENOMIC DNA]</scope>
    <source>
        <strain evidence="2 3">GD13</strain>
    </source>
</reference>